<dbReference type="InterPro" id="IPR036719">
    <property type="entry name" value="Neuro-gated_channel_TM_sf"/>
</dbReference>
<feature type="domain" description="Neurotransmitter-gated ion-channel transmembrane" evidence="7">
    <location>
        <begin position="247"/>
        <end position="336"/>
    </location>
</feature>
<dbReference type="InterPro" id="IPR006201">
    <property type="entry name" value="Neur_channel"/>
</dbReference>
<dbReference type="SUPFAM" id="SSF90112">
    <property type="entry name" value="Neurotransmitter-gated ion-channel transmembrane pore"/>
    <property type="match status" value="1"/>
</dbReference>
<evidence type="ECO:0000256" key="5">
    <source>
        <dbReference type="SAM" id="Phobius"/>
    </source>
</evidence>
<dbReference type="OrthoDB" id="5975154at2759"/>
<gene>
    <name evidence="8" type="ORF">DGYR_LOCUS3761</name>
</gene>
<evidence type="ECO:0000313" key="8">
    <source>
        <dbReference type="EMBL" id="CAD5114966.1"/>
    </source>
</evidence>
<proteinExistence type="predicted"/>
<keyword evidence="9" id="KW-1185">Reference proteome</keyword>
<keyword evidence="3 5" id="KW-1133">Transmembrane helix</keyword>
<dbReference type="GO" id="GO:0005230">
    <property type="term" value="F:extracellular ligand-gated monoatomic ion channel activity"/>
    <property type="evidence" value="ECO:0007669"/>
    <property type="project" value="InterPro"/>
</dbReference>
<evidence type="ECO:0000256" key="3">
    <source>
        <dbReference type="ARBA" id="ARBA00022989"/>
    </source>
</evidence>
<feature type="transmembrane region" description="Helical" evidence="5">
    <location>
        <begin position="266"/>
        <end position="283"/>
    </location>
</feature>
<dbReference type="Pfam" id="PF02932">
    <property type="entry name" value="Neur_chan_memb"/>
    <property type="match status" value="1"/>
</dbReference>
<evidence type="ECO:0000256" key="4">
    <source>
        <dbReference type="ARBA" id="ARBA00023136"/>
    </source>
</evidence>
<sequence length="395" mass="45660">MSLTVDESSLRNCIDENTKAIRLLGDLVKLISKQKEEDDILQEEREESIQVQVRCVFVRINDIDTISQKYSADVFIQAQWAEANLAGYSQNELDRLNWKRQWHPRIKVTNVLGDLERSDEWTVAKAGSEYAVCSQRMRLKGDFKENLELRDFPVDVQELSIHVTSEHPASKVKLIKDAFILSSCDVSEFGDSHEWTLFEHVDSQESELNTQEMNSKKFTRSKITLTCHVARKAGYFFWNVALIMFCITSLTFCSFTVDKESPKDRLGITLTLLLTSVAFKMVVSRSLPTISYLTSLDIYILINMMILVVQSIHTTCISLITNKSIQDKADKYFLYALATFFVMDHVVFSAYVLLASYRKRVYMLRRDKDYQSEKNRLERLALDNHVNGDLFITMK</sequence>
<dbReference type="GO" id="GO:0004888">
    <property type="term" value="F:transmembrane signaling receptor activity"/>
    <property type="evidence" value="ECO:0007669"/>
    <property type="project" value="InterPro"/>
</dbReference>
<comment type="subcellular location">
    <subcellularLocation>
        <location evidence="1">Membrane</location>
        <topology evidence="1">Multi-pass membrane protein</topology>
    </subcellularLocation>
</comment>
<reference evidence="8 9" key="1">
    <citation type="submission" date="2020-08" db="EMBL/GenBank/DDBJ databases">
        <authorList>
            <person name="Hejnol A."/>
        </authorList>
    </citation>
    <scope>NUCLEOTIDE SEQUENCE [LARGE SCALE GENOMIC DNA]</scope>
</reference>
<evidence type="ECO:0000259" key="6">
    <source>
        <dbReference type="Pfam" id="PF02931"/>
    </source>
</evidence>
<evidence type="ECO:0000256" key="1">
    <source>
        <dbReference type="ARBA" id="ARBA00004141"/>
    </source>
</evidence>
<name>A0A7I8VH20_9ANNE</name>
<protein>
    <submittedName>
        <fullName evidence="8">DgyrCDS3996</fullName>
    </submittedName>
</protein>
<dbReference type="Proteomes" id="UP000549394">
    <property type="component" value="Unassembled WGS sequence"/>
</dbReference>
<dbReference type="InterPro" id="IPR006202">
    <property type="entry name" value="Neur_chan_lig-bd"/>
</dbReference>
<feature type="transmembrane region" description="Helical" evidence="5">
    <location>
        <begin position="298"/>
        <end position="320"/>
    </location>
</feature>
<dbReference type="PANTHER" id="PTHR18945">
    <property type="entry name" value="NEUROTRANSMITTER GATED ION CHANNEL"/>
    <property type="match status" value="1"/>
</dbReference>
<accession>A0A7I8VH20</accession>
<dbReference type="InterPro" id="IPR036734">
    <property type="entry name" value="Neur_chan_lig-bd_sf"/>
</dbReference>
<dbReference type="Gene3D" id="1.20.58.390">
    <property type="entry name" value="Neurotransmitter-gated ion-channel transmembrane domain"/>
    <property type="match status" value="1"/>
</dbReference>
<evidence type="ECO:0000313" key="9">
    <source>
        <dbReference type="Proteomes" id="UP000549394"/>
    </source>
</evidence>
<dbReference type="EMBL" id="CAJFCJ010000005">
    <property type="protein sequence ID" value="CAD5114966.1"/>
    <property type="molecule type" value="Genomic_DNA"/>
</dbReference>
<dbReference type="GO" id="GO:0016020">
    <property type="term" value="C:membrane"/>
    <property type="evidence" value="ECO:0007669"/>
    <property type="project" value="UniProtKB-SubCell"/>
</dbReference>
<feature type="transmembrane region" description="Helical" evidence="5">
    <location>
        <begin position="235"/>
        <end position="257"/>
    </location>
</feature>
<dbReference type="SUPFAM" id="SSF63712">
    <property type="entry name" value="Nicotinic receptor ligand binding domain-like"/>
    <property type="match status" value="1"/>
</dbReference>
<keyword evidence="4 5" id="KW-0472">Membrane</keyword>
<organism evidence="8 9">
    <name type="scientific">Dimorphilus gyrociliatus</name>
    <dbReference type="NCBI Taxonomy" id="2664684"/>
    <lineage>
        <taxon>Eukaryota</taxon>
        <taxon>Metazoa</taxon>
        <taxon>Spiralia</taxon>
        <taxon>Lophotrochozoa</taxon>
        <taxon>Annelida</taxon>
        <taxon>Polychaeta</taxon>
        <taxon>Polychaeta incertae sedis</taxon>
        <taxon>Dinophilidae</taxon>
        <taxon>Dimorphilus</taxon>
    </lineage>
</organism>
<evidence type="ECO:0000256" key="2">
    <source>
        <dbReference type="ARBA" id="ARBA00022692"/>
    </source>
</evidence>
<feature type="transmembrane region" description="Helical" evidence="5">
    <location>
        <begin position="332"/>
        <end position="354"/>
    </location>
</feature>
<dbReference type="InterPro" id="IPR038050">
    <property type="entry name" value="Neuro_actylchol_rec"/>
</dbReference>
<dbReference type="InterPro" id="IPR006029">
    <property type="entry name" value="Neurotrans-gated_channel_TM"/>
</dbReference>
<dbReference type="Pfam" id="PF02931">
    <property type="entry name" value="Neur_chan_LBD"/>
    <property type="match status" value="1"/>
</dbReference>
<evidence type="ECO:0000259" key="7">
    <source>
        <dbReference type="Pfam" id="PF02932"/>
    </source>
</evidence>
<keyword evidence="2 5" id="KW-0812">Transmembrane</keyword>
<dbReference type="Gene3D" id="2.70.170.10">
    <property type="entry name" value="Neurotransmitter-gated ion-channel ligand-binding domain"/>
    <property type="match status" value="1"/>
</dbReference>
<dbReference type="AlphaFoldDB" id="A0A7I8VH20"/>
<comment type="caution">
    <text evidence="8">The sequence shown here is derived from an EMBL/GenBank/DDBJ whole genome shotgun (WGS) entry which is preliminary data.</text>
</comment>
<feature type="domain" description="Neurotransmitter-gated ion-channel ligand-binding" evidence="6">
    <location>
        <begin position="44"/>
        <end position="232"/>
    </location>
</feature>